<evidence type="ECO:0000256" key="3">
    <source>
        <dbReference type="ARBA" id="ARBA00005359"/>
    </source>
</evidence>
<dbReference type="InterPro" id="IPR001295">
    <property type="entry name" value="Dihydroorotate_DH_CS"/>
</dbReference>
<keyword evidence="8 11" id="KW-0560">Oxidoreductase</keyword>
<evidence type="ECO:0000259" key="13">
    <source>
        <dbReference type="Pfam" id="PF01180"/>
    </source>
</evidence>
<dbReference type="NCBIfam" id="NF003652">
    <property type="entry name" value="PRK05286.2-5"/>
    <property type="match status" value="1"/>
</dbReference>
<dbReference type="UniPathway" id="UPA00070">
    <property type="reaction ID" value="UER00946"/>
</dbReference>
<keyword evidence="12" id="KW-0175">Coiled coil</keyword>
<keyword evidence="15" id="KW-1185">Reference proteome</keyword>
<evidence type="ECO:0000256" key="12">
    <source>
        <dbReference type="SAM" id="Coils"/>
    </source>
</evidence>
<evidence type="ECO:0000256" key="2">
    <source>
        <dbReference type="ARBA" id="ARBA00005161"/>
    </source>
</evidence>
<evidence type="ECO:0000256" key="8">
    <source>
        <dbReference type="ARBA" id="ARBA00023002"/>
    </source>
</evidence>
<comment type="subcellular location">
    <subcellularLocation>
        <location evidence="1">Membrane</location>
    </subcellularLocation>
    <subcellularLocation>
        <location evidence="11">Mitochondrion inner membrane</location>
        <topology evidence="11">Single-pass membrane protein</topology>
    </subcellularLocation>
</comment>
<dbReference type="GO" id="GO:0005743">
    <property type="term" value="C:mitochondrial inner membrane"/>
    <property type="evidence" value="ECO:0007669"/>
    <property type="project" value="UniProtKB-SubCell"/>
</dbReference>
<dbReference type="Pfam" id="PF01180">
    <property type="entry name" value="DHO_dh"/>
    <property type="match status" value="1"/>
</dbReference>
<evidence type="ECO:0000256" key="4">
    <source>
        <dbReference type="ARBA" id="ARBA00012791"/>
    </source>
</evidence>
<reference evidence="14 15" key="1">
    <citation type="journal article" date="2016" name="Mol. Biol. Evol.">
        <title>Comparative Genomics of Early-Diverging Mushroom-Forming Fungi Provides Insights into the Origins of Lignocellulose Decay Capabilities.</title>
        <authorList>
            <person name="Nagy L.G."/>
            <person name="Riley R."/>
            <person name="Tritt A."/>
            <person name="Adam C."/>
            <person name="Daum C."/>
            <person name="Floudas D."/>
            <person name="Sun H."/>
            <person name="Yadav J.S."/>
            <person name="Pangilinan J."/>
            <person name="Larsson K.H."/>
            <person name="Matsuura K."/>
            <person name="Barry K."/>
            <person name="Labutti K."/>
            <person name="Kuo R."/>
            <person name="Ohm R.A."/>
            <person name="Bhattacharya S.S."/>
            <person name="Shirouzu T."/>
            <person name="Yoshinaga Y."/>
            <person name="Martin F.M."/>
            <person name="Grigoriev I.V."/>
            <person name="Hibbett D.S."/>
        </authorList>
    </citation>
    <scope>NUCLEOTIDE SEQUENCE [LARGE SCALE GENOMIC DNA]</scope>
    <source>
        <strain evidence="14 15">TUFC12733</strain>
    </source>
</reference>
<dbReference type="NCBIfam" id="TIGR01036">
    <property type="entry name" value="pyrD_sub2"/>
    <property type="match status" value="1"/>
</dbReference>
<proteinExistence type="inferred from homology"/>
<feature type="domain" description="Dihydroorotate dehydrogenase catalytic" evidence="13">
    <location>
        <begin position="108"/>
        <end position="414"/>
    </location>
</feature>
<dbReference type="InterPro" id="IPR050074">
    <property type="entry name" value="DHO_dehydrogenase"/>
</dbReference>
<dbReference type="Gene3D" id="3.20.20.70">
    <property type="entry name" value="Aldolase class I"/>
    <property type="match status" value="1"/>
</dbReference>
<dbReference type="PANTHER" id="PTHR48109">
    <property type="entry name" value="DIHYDROOROTATE DEHYDROGENASE (QUINONE), MITOCHONDRIAL-RELATED"/>
    <property type="match status" value="1"/>
</dbReference>
<comment type="similarity">
    <text evidence="3 11">Belongs to the dihydroorotate dehydrogenase family. Type 2 subfamily.</text>
</comment>
<dbReference type="STRING" id="1330018.A0A167SC85"/>
<evidence type="ECO:0000256" key="9">
    <source>
        <dbReference type="ARBA" id="ARBA00023136"/>
    </source>
</evidence>
<accession>A0A167SC85</accession>
<evidence type="ECO:0000256" key="6">
    <source>
        <dbReference type="ARBA" id="ARBA00022630"/>
    </source>
</evidence>
<feature type="transmembrane region" description="Helical" evidence="11">
    <location>
        <begin position="39"/>
        <end position="60"/>
    </location>
</feature>
<dbReference type="SUPFAM" id="SSF51395">
    <property type="entry name" value="FMN-linked oxidoreductases"/>
    <property type="match status" value="1"/>
</dbReference>
<dbReference type="NCBIfam" id="NF003645">
    <property type="entry name" value="PRK05286.1-2"/>
    <property type="match status" value="1"/>
</dbReference>
<keyword evidence="11" id="KW-0812">Transmembrane</keyword>
<evidence type="ECO:0000256" key="11">
    <source>
        <dbReference type="RuleBase" id="RU361255"/>
    </source>
</evidence>
<dbReference type="Proteomes" id="UP000076738">
    <property type="component" value="Unassembled WGS sequence"/>
</dbReference>
<keyword evidence="7 11" id="KW-0288">FMN</keyword>
<dbReference type="PROSITE" id="PS00911">
    <property type="entry name" value="DHODEHASE_1"/>
    <property type="match status" value="1"/>
</dbReference>
<dbReference type="OrthoDB" id="14784at2759"/>
<sequence>MLRAGLRRPVSSLRTPARHVRSASTSQVAYGTAPGSTPIMSYVYGGLFLAGAGVFAAYYVDSRAKMHKYIVMPLLRACLDGETAHRLSVTILGTGLMPKDVVADDELLECELWDLPISNPLGIAAGLDKNAEAIDGLFDLGFGYVEVGSVTPQPQPGNPQPRFFRLPPDRALINRYGFNSDGHARVLGRLRARLSSWPEVDNHAQRRSRVLAVNLGKNKSSSPDSIEDYLVGVRTFGALADVLVVNVSSPNTPGLRSLQARGMLEELLGEVVKERDYLPWEKKPRVVVKLAPDLNSDELEDVAVAIRETKVDGVIMGNTTVQRPDTLKSPASLAKETGGLSGPPLKPITMQAFKTLRSLLPSSIPLIACGGISSGADALEYAKMGASTVQLYTAFGYDGVGTPRDIKDELTDLLRKEGKSWKQVTSDAITSLAWKDDADSALERLKREAENALENLKEISTQIALGDELAPNWIDPVVEKPVAPLPAPTAPNSTTALTDDKSKAIEDIVAITPDPTKQSQEEKL</sequence>
<evidence type="ECO:0000256" key="7">
    <source>
        <dbReference type="ARBA" id="ARBA00022643"/>
    </source>
</evidence>
<keyword evidence="11" id="KW-0999">Mitochondrion inner membrane</keyword>
<dbReference type="GO" id="GO:0044205">
    <property type="term" value="P:'de novo' UMP biosynthetic process"/>
    <property type="evidence" value="ECO:0007669"/>
    <property type="project" value="UniProtKB-UniPathway"/>
</dbReference>
<keyword evidence="9 11" id="KW-0472">Membrane</keyword>
<comment type="cofactor">
    <cofactor evidence="11">
        <name>FMN</name>
        <dbReference type="ChEBI" id="CHEBI:58210"/>
    </cofactor>
    <text evidence="11">Binds 1 FMN per subunit.</text>
</comment>
<dbReference type="PANTHER" id="PTHR48109:SF4">
    <property type="entry name" value="DIHYDROOROTATE DEHYDROGENASE (QUINONE), MITOCHONDRIAL"/>
    <property type="match status" value="1"/>
</dbReference>
<name>A0A167SC85_CALVF</name>
<dbReference type="AlphaFoldDB" id="A0A167SC85"/>
<protein>
    <recommendedName>
        <fullName evidence="5 11">Dihydroorotate dehydrogenase (quinone), mitochondrial</fullName>
        <shortName evidence="11">DHOdehase</shortName>
        <ecNumber evidence="4 11">1.3.5.2</ecNumber>
    </recommendedName>
</protein>
<evidence type="ECO:0000313" key="15">
    <source>
        <dbReference type="Proteomes" id="UP000076738"/>
    </source>
</evidence>
<evidence type="ECO:0000256" key="10">
    <source>
        <dbReference type="ARBA" id="ARBA00048639"/>
    </source>
</evidence>
<keyword evidence="11" id="KW-1133">Transmembrane helix</keyword>
<dbReference type="InterPro" id="IPR005719">
    <property type="entry name" value="Dihydroorotate_DH_2"/>
</dbReference>
<feature type="coiled-coil region" evidence="12">
    <location>
        <begin position="435"/>
        <end position="462"/>
    </location>
</feature>
<keyword evidence="11" id="KW-0496">Mitochondrion</keyword>
<dbReference type="GO" id="GO:0106430">
    <property type="term" value="F:dihydroorotate dehydrogenase (quinone) activity"/>
    <property type="evidence" value="ECO:0007669"/>
    <property type="project" value="UniProtKB-EC"/>
</dbReference>
<organism evidence="14 15">
    <name type="scientific">Calocera viscosa (strain TUFC12733)</name>
    <dbReference type="NCBI Taxonomy" id="1330018"/>
    <lineage>
        <taxon>Eukaryota</taxon>
        <taxon>Fungi</taxon>
        <taxon>Dikarya</taxon>
        <taxon>Basidiomycota</taxon>
        <taxon>Agaricomycotina</taxon>
        <taxon>Dacrymycetes</taxon>
        <taxon>Dacrymycetales</taxon>
        <taxon>Dacrymycetaceae</taxon>
        <taxon>Calocera</taxon>
    </lineage>
</organism>
<evidence type="ECO:0000313" key="14">
    <source>
        <dbReference type="EMBL" id="KZP01780.1"/>
    </source>
</evidence>
<comment type="catalytic activity">
    <reaction evidence="10 11">
        <text>(S)-dihydroorotate + a quinone = orotate + a quinol</text>
        <dbReference type="Rhea" id="RHEA:30187"/>
        <dbReference type="ChEBI" id="CHEBI:24646"/>
        <dbReference type="ChEBI" id="CHEBI:30839"/>
        <dbReference type="ChEBI" id="CHEBI:30864"/>
        <dbReference type="ChEBI" id="CHEBI:132124"/>
        <dbReference type="EC" id="1.3.5.2"/>
    </reaction>
</comment>
<dbReference type="EC" id="1.3.5.2" evidence="4 11"/>
<keyword evidence="6 11" id="KW-0285">Flavoprotein</keyword>
<comment type="pathway">
    <text evidence="2 11">Pyrimidine metabolism; UMP biosynthesis via de novo pathway; orotate from (S)-dihydroorotate (quinone route): step 1/1.</text>
</comment>
<dbReference type="CDD" id="cd04738">
    <property type="entry name" value="DHOD_2_like"/>
    <property type="match status" value="1"/>
</dbReference>
<evidence type="ECO:0000256" key="5">
    <source>
        <dbReference type="ARBA" id="ARBA00017599"/>
    </source>
</evidence>
<evidence type="ECO:0000256" key="1">
    <source>
        <dbReference type="ARBA" id="ARBA00004370"/>
    </source>
</evidence>
<dbReference type="InterPro" id="IPR013785">
    <property type="entry name" value="Aldolase_TIM"/>
</dbReference>
<dbReference type="PROSITE" id="PS00912">
    <property type="entry name" value="DHODEHASE_2"/>
    <property type="match status" value="1"/>
</dbReference>
<dbReference type="InterPro" id="IPR005720">
    <property type="entry name" value="Dihydroorotate_DH_cat"/>
</dbReference>
<dbReference type="EMBL" id="KV417266">
    <property type="protein sequence ID" value="KZP01780.1"/>
    <property type="molecule type" value="Genomic_DNA"/>
</dbReference>
<gene>
    <name evidence="14" type="ORF">CALVIDRAFT_492338</name>
</gene>
<dbReference type="GO" id="GO:0006207">
    <property type="term" value="P:'de novo' pyrimidine nucleobase biosynthetic process"/>
    <property type="evidence" value="ECO:0007669"/>
    <property type="project" value="InterPro"/>
</dbReference>